<name>A0AA88SR46_9ASTE</name>
<dbReference type="AlphaFoldDB" id="A0AA88SR46"/>
<protein>
    <submittedName>
        <fullName evidence="2">Uncharacterized protein</fullName>
    </submittedName>
</protein>
<feature type="compositionally biased region" description="Basic and acidic residues" evidence="1">
    <location>
        <begin position="9"/>
        <end position="18"/>
    </location>
</feature>
<accession>A0AA88SR46</accession>
<comment type="caution">
    <text evidence="2">The sequence shown here is derived from an EMBL/GenBank/DDBJ whole genome shotgun (WGS) entry which is preliminary data.</text>
</comment>
<reference evidence="2" key="1">
    <citation type="submission" date="2022-12" db="EMBL/GenBank/DDBJ databases">
        <title>Draft genome assemblies for two species of Escallonia (Escalloniales).</title>
        <authorList>
            <person name="Chanderbali A."/>
            <person name="Dervinis C."/>
            <person name="Anghel I."/>
            <person name="Soltis D."/>
            <person name="Soltis P."/>
            <person name="Zapata F."/>
        </authorList>
    </citation>
    <scope>NUCLEOTIDE SEQUENCE</scope>
    <source>
        <strain evidence="2">UCBG64.0493</strain>
        <tissue evidence="2">Leaf</tissue>
    </source>
</reference>
<evidence type="ECO:0000256" key="1">
    <source>
        <dbReference type="SAM" id="MobiDB-lite"/>
    </source>
</evidence>
<evidence type="ECO:0000313" key="2">
    <source>
        <dbReference type="EMBL" id="KAK2997420.1"/>
    </source>
</evidence>
<dbReference type="Proteomes" id="UP001188597">
    <property type="component" value="Unassembled WGS sequence"/>
</dbReference>
<feature type="region of interest" description="Disordered" evidence="1">
    <location>
        <begin position="1"/>
        <end position="25"/>
    </location>
</feature>
<keyword evidence="3" id="KW-1185">Reference proteome</keyword>
<gene>
    <name evidence="2" type="ORF">RJ639_025726</name>
</gene>
<sequence length="132" mass="14885">MAQLYPSRKFFENPKTPRSEPTSPTFEQLLQVYESELAPENYKETAKQHPREVHVASEKHVLTSSIKHEVLQKNEEPSSPNKTITETVSEKLGPAYTAVSETVSEKLGPAYAAVSDATHHCFKDCWPDRCNP</sequence>
<evidence type="ECO:0000313" key="3">
    <source>
        <dbReference type="Proteomes" id="UP001188597"/>
    </source>
</evidence>
<organism evidence="2 3">
    <name type="scientific">Escallonia herrerae</name>
    <dbReference type="NCBI Taxonomy" id="1293975"/>
    <lineage>
        <taxon>Eukaryota</taxon>
        <taxon>Viridiplantae</taxon>
        <taxon>Streptophyta</taxon>
        <taxon>Embryophyta</taxon>
        <taxon>Tracheophyta</taxon>
        <taxon>Spermatophyta</taxon>
        <taxon>Magnoliopsida</taxon>
        <taxon>eudicotyledons</taxon>
        <taxon>Gunneridae</taxon>
        <taxon>Pentapetalae</taxon>
        <taxon>asterids</taxon>
        <taxon>campanulids</taxon>
        <taxon>Escalloniales</taxon>
        <taxon>Escalloniaceae</taxon>
        <taxon>Escallonia</taxon>
    </lineage>
</organism>
<dbReference type="EMBL" id="JAVXUP010004205">
    <property type="protein sequence ID" value="KAK2997420.1"/>
    <property type="molecule type" value="Genomic_DNA"/>
</dbReference>
<proteinExistence type="predicted"/>